<dbReference type="AlphaFoldDB" id="A0AA88RBP3"/>
<feature type="region of interest" description="Disordered" evidence="2">
    <location>
        <begin position="340"/>
        <end position="362"/>
    </location>
</feature>
<organism evidence="3 4">
    <name type="scientific">Escallonia rubra</name>
    <dbReference type="NCBI Taxonomy" id="112253"/>
    <lineage>
        <taxon>Eukaryota</taxon>
        <taxon>Viridiplantae</taxon>
        <taxon>Streptophyta</taxon>
        <taxon>Embryophyta</taxon>
        <taxon>Tracheophyta</taxon>
        <taxon>Spermatophyta</taxon>
        <taxon>Magnoliopsida</taxon>
        <taxon>eudicotyledons</taxon>
        <taxon>Gunneridae</taxon>
        <taxon>Pentapetalae</taxon>
        <taxon>asterids</taxon>
        <taxon>campanulids</taxon>
        <taxon>Escalloniales</taxon>
        <taxon>Escalloniaceae</taxon>
        <taxon>Escallonia</taxon>
    </lineage>
</organism>
<dbReference type="GO" id="GO:0030687">
    <property type="term" value="C:preribosome, large subunit precursor"/>
    <property type="evidence" value="ECO:0007669"/>
    <property type="project" value="TreeGrafter"/>
</dbReference>
<evidence type="ECO:0000256" key="2">
    <source>
        <dbReference type="SAM" id="MobiDB-lite"/>
    </source>
</evidence>
<feature type="region of interest" description="Disordered" evidence="2">
    <location>
        <begin position="305"/>
        <end position="324"/>
    </location>
</feature>
<gene>
    <name evidence="3" type="ORF">RJ640_011872</name>
</gene>
<evidence type="ECO:0000313" key="4">
    <source>
        <dbReference type="Proteomes" id="UP001187471"/>
    </source>
</evidence>
<dbReference type="PANTHER" id="PTHR13245:SF14">
    <property type="entry name" value="RRP15-LIKE PROTEIN"/>
    <property type="match status" value="1"/>
</dbReference>
<accession>A0AA88RBP3</accession>
<dbReference type="EMBL" id="JAVXUO010001062">
    <property type="protein sequence ID" value="KAK2986434.1"/>
    <property type="molecule type" value="Genomic_DNA"/>
</dbReference>
<sequence>MAEETQMQEVGKAPSKRKLGHKTGSNKSKKKSKVFHGGTREKVRKMDPRMKKLFRKRARDYNSDDEEDEERELEAAPVIRRQEKERSREKVRHGKGQKHEEDKVFDEKSSDEEGEDGDEGVAGEENEVSEDEDGEMQPGITRFAEGCKAFRMAFKKITKKSGSDDVLGPVLSAHKKLVVEKLAEEEEERKVKGDAKKEKHVVKEKGHVKPENFLDSHEKFLIGVATKGVYAFHMCIIGLAVVKLFNAVNKAQNAQKGLNPSRSKDAKALYSSNGCQHCVLTLPVISKRRKEAFFSELGKAPFQSADVTTKAGASTDGDGPAWAPLRDNYMLTNSKLKDWDKLPEAPAADDTGVPSDSSSDDD</sequence>
<dbReference type="Pfam" id="PF07890">
    <property type="entry name" value="Rrp15p"/>
    <property type="match status" value="1"/>
</dbReference>
<name>A0AA88RBP3_9ASTE</name>
<evidence type="ECO:0000313" key="3">
    <source>
        <dbReference type="EMBL" id="KAK2986434.1"/>
    </source>
</evidence>
<keyword evidence="4" id="KW-1185">Reference proteome</keyword>
<feature type="region of interest" description="Disordered" evidence="2">
    <location>
        <begin position="1"/>
        <end position="138"/>
    </location>
</feature>
<comment type="similarity">
    <text evidence="1">Belongs to the RRP15 family.</text>
</comment>
<dbReference type="GO" id="GO:0000460">
    <property type="term" value="P:maturation of 5.8S rRNA"/>
    <property type="evidence" value="ECO:0007669"/>
    <property type="project" value="TreeGrafter"/>
</dbReference>
<feature type="compositionally biased region" description="Acidic residues" evidence="2">
    <location>
        <begin position="63"/>
        <end position="72"/>
    </location>
</feature>
<dbReference type="GO" id="GO:0000470">
    <property type="term" value="P:maturation of LSU-rRNA"/>
    <property type="evidence" value="ECO:0007669"/>
    <property type="project" value="TreeGrafter"/>
</dbReference>
<proteinExistence type="inferred from homology"/>
<feature type="compositionally biased region" description="Basic and acidic residues" evidence="2">
    <location>
        <begin position="97"/>
        <end position="108"/>
    </location>
</feature>
<protein>
    <recommendedName>
        <fullName evidence="5">RRP15-like protein</fullName>
    </recommendedName>
</protein>
<dbReference type="PANTHER" id="PTHR13245">
    <property type="entry name" value="RRP15-LIKE PROTEIN"/>
    <property type="match status" value="1"/>
</dbReference>
<feature type="compositionally biased region" description="Acidic residues" evidence="2">
    <location>
        <begin position="109"/>
        <end position="135"/>
    </location>
</feature>
<dbReference type="Proteomes" id="UP001187471">
    <property type="component" value="Unassembled WGS sequence"/>
</dbReference>
<dbReference type="InterPro" id="IPR012459">
    <property type="entry name" value="Rrp15"/>
</dbReference>
<evidence type="ECO:0000256" key="1">
    <source>
        <dbReference type="ARBA" id="ARBA00007462"/>
    </source>
</evidence>
<evidence type="ECO:0008006" key="5">
    <source>
        <dbReference type="Google" id="ProtNLM"/>
    </source>
</evidence>
<feature type="compositionally biased region" description="Basic and acidic residues" evidence="2">
    <location>
        <begin position="38"/>
        <end position="50"/>
    </location>
</feature>
<reference evidence="3" key="1">
    <citation type="submission" date="2022-12" db="EMBL/GenBank/DDBJ databases">
        <title>Draft genome assemblies for two species of Escallonia (Escalloniales).</title>
        <authorList>
            <person name="Chanderbali A."/>
            <person name="Dervinis C."/>
            <person name="Anghel I."/>
            <person name="Soltis D."/>
            <person name="Soltis P."/>
            <person name="Zapata F."/>
        </authorList>
    </citation>
    <scope>NUCLEOTIDE SEQUENCE</scope>
    <source>
        <strain evidence="3">UCBG92.1500</strain>
        <tissue evidence="3">Leaf</tissue>
    </source>
</reference>
<comment type="caution">
    <text evidence="3">The sequence shown here is derived from an EMBL/GenBank/DDBJ whole genome shotgun (WGS) entry which is preliminary data.</text>
</comment>